<accession>A0ABW3GQV0</accession>
<keyword evidence="1" id="KW-0812">Transmembrane</keyword>
<dbReference type="EMBL" id="JBHTIV010000006">
    <property type="protein sequence ID" value="MFD0932175.1"/>
    <property type="molecule type" value="Genomic_DNA"/>
</dbReference>
<feature type="transmembrane region" description="Helical" evidence="1">
    <location>
        <begin position="602"/>
        <end position="622"/>
    </location>
</feature>
<dbReference type="PANTHER" id="PTHR37947">
    <property type="entry name" value="BLL2462 PROTEIN"/>
    <property type="match status" value="1"/>
</dbReference>
<organism evidence="2 3">
    <name type="scientific">Psychroflexus salinarum</name>
    <dbReference type="NCBI Taxonomy" id="546024"/>
    <lineage>
        <taxon>Bacteria</taxon>
        <taxon>Pseudomonadati</taxon>
        <taxon>Bacteroidota</taxon>
        <taxon>Flavobacteriia</taxon>
        <taxon>Flavobacteriales</taxon>
        <taxon>Flavobacteriaceae</taxon>
        <taxon>Psychroflexus</taxon>
    </lineage>
</organism>
<dbReference type="PANTHER" id="PTHR37947:SF1">
    <property type="entry name" value="BLL2462 PROTEIN"/>
    <property type="match status" value="1"/>
</dbReference>
<dbReference type="RefSeq" id="WP_379657506.1">
    <property type="nucleotide sequence ID" value="NZ_JBHTIV010000006.1"/>
</dbReference>
<sequence>MSFFLLGLLLINPKIDTTTYSLEKPKLVLAFDNSESIEKLGSLSELNQFVNQLRNDNELNESYDVDFISFGSDLNSLTDSLSFSETSTDLSKVIDYINTLDEPKTSFVLVTDGNQSLGEDYNFKSFNSNVLANVLVLGDTASYRDTKIDLVNVNNYAYFKNKFPVEVFVSQNTPELSVQTLKISQDDRVIASKTLEIPSDGSLRTEFLLKAEPVGVKVLKVELEVLSEEKNKINNQKTVSVDVIDSRSKILLVSDLIHPDIGFFNRVLESNKELEFEYKTTDDAIELSEYDLFIFYQPQASFQNLITEVKEKGINYFIIGGSHTNYNLLNSLNLGFQKELISSTEEYSSVLNPDFSLFLVSNINFKNYPPLKDKFGDIKLNKNYSTLLEKELNGINVESPLWIFKTENSVKQSVLFGENFWRWRAKHFVDNSSFIKFDQNFQKIVQFLSQAKSKNTLRVEVEPVINSGDNKFLKVSYYNVNYESDTRSDFDIRFENKDSGDTKTLRLIKGDNQYTLDLSKLEPGNYSYKIQSSEVELTKEGRLQVLDYSSEMQFKNADIQSLQKLVSKENLYTFSKRAELISKLKEEKPKSIQKSIRNSQSLINFEWLIFLLVLTLSLEWFFRKYKGLI</sequence>
<keyword evidence="1" id="KW-0472">Membrane</keyword>
<dbReference type="InterPro" id="IPR029062">
    <property type="entry name" value="Class_I_gatase-like"/>
</dbReference>
<evidence type="ECO:0008006" key="4">
    <source>
        <dbReference type="Google" id="ProtNLM"/>
    </source>
</evidence>
<keyword evidence="1" id="KW-1133">Transmembrane helix</keyword>
<proteinExistence type="predicted"/>
<evidence type="ECO:0000256" key="1">
    <source>
        <dbReference type="SAM" id="Phobius"/>
    </source>
</evidence>
<reference evidence="3" key="1">
    <citation type="journal article" date="2019" name="Int. J. Syst. Evol. Microbiol.">
        <title>The Global Catalogue of Microorganisms (GCM) 10K type strain sequencing project: providing services to taxonomists for standard genome sequencing and annotation.</title>
        <authorList>
            <consortium name="The Broad Institute Genomics Platform"/>
            <consortium name="The Broad Institute Genome Sequencing Center for Infectious Disease"/>
            <person name="Wu L."/>
            <person name="Ma J."/>
        </authorList>
    </citation>
    <scope>NUCLEOTIDE SEQUENCE [LARGE SCALE GENOMIC DNA]</scope>
    <source>
        <strain evidence="3">CCUG 56752</strain>
    </source>
</reference>
<keyword evidence="3" id="KW-1185">Reference proteome</keyword>
<name>A0ABW3GQV0_9FLAO</name>
<gene>
    <name evidence="2" type="ORF">ACFQ0R_06110</name>
</gene>
<evidence type="ECO:0000313" key="3">
    <source>
        <dbReference type="Proteomes" id="UP001597049"/>
    </source>
</evidence>
<comment type="caution">
    <text evidence="2">The sequence shown here is derived from an EMBL/GenBank/DDBJ whole genome shotgun (WGS) entry which is preliminary data.</text>
</comment>
<protein>
    <recommendedName>
        <fullName evidence="4">VWFA domain-containing protein</fullName>
    </recommendedName>
</protein>
<evidence type="ECO:0000313" key="2">
    <source>
        <dbReference type="EMBL" id="MFD0932175.1"/>
    </source>
</evidence>
<dbReference type="Proteomes" id="UP001597049">
    <property type="component" value="Unassembled WGS sequence"/>
</dbReference>
<dbReference type="SUPFAM" id="SSF52317">
    <property type="entry name" value="Class I glutamine amidotransferase-like"/>
    <property type="match status" value="1"/>
</dbReference>